<comment type="caution">
    <text evidence="1">The sequence shown here is derived from an EMBL/GenBank/DDBJ whole genome shotgun (WGS) entry which is preliminary data.</text>
</comment>
<dbReference type="AlphaFoldDB" id="A0A369YKM8"/>
<proteinExistence type="predicted"/>
<evidence type="ECO:0000313" key="1">
    <source>
        <dbReference type="EMBL" id="RDE73790.1"/>
    </source>
</evidence>
<evidence type="ECO:0000313" key="2">
    <source>
        <dbReference type="Proteomes" id="UP000253872"/>
    </source>
</evidence>
<name>A0A369YKM8_9PAST</name>
<dbReference type="EMBL" id="QEPN01000001">
    <property type="protein sequence ID" value="RDE73790.1"/>
    <property type="molecule type" value="Genomic_DNA"/>
</dbReference>
<dbReference type="Proteomes" id="UP000253872">
    <property type="component" value="Unassembled WGS sequence"/>
</dbReference>
<organism evidence="1 2">
    <name type="scientific">Haemophilus sputorum</name>
    <dbReference type="NCBI Taxonomy" id="1078480"/>
    <lineage>
        <taxon>Bacteria</taxon>
        <taxon>Pseudomonadati</taxon>
        <taxon>Pseudomonadota</taxon>
        <taxon>Gammaproteobacteria</taxon>
        <taxon>Pasteurellales</taxon>
        <taxon>Pasteurellaceae</taxon>
        <taxon>Haemophilus</taxon>
    </lineage>
</organism>
<reference evidence="1 2" key="1">
    <citation type="submission" date="2018-05" db="EMBL/GenBank/DDBJ databases">
        <title>Draft Genome Sequences for a Diverse set of 7 Haemophilus Species.</title>
        <authorList>
            <person name="Nichols M."/>
            <person name="Topaz N."/>
            <person name="Wang X."/>
            <person name="Wang X."/>
            <person name="Boxrud D."/>
        </authorList>
    </citation>
    <scope>NUCLEOTIDE SEQUENCE [LARGE SCALE GENOMIC DNA]</scope>
    <source>
        <strain evidence="1 2">C2002001239</strain>
    </source>
</reference>
<accession>A0A369YKM8</accession>
<protein>
    <submittedName>
        <fullName evidence="1">Uncharacterized protein</fullName>
    </submittedName>
</protein>
<gene>
    <name evidence="1" type="ORF">DPV93_01130</name>
</gene>
<dbReference type="RefSeq" id="WP_010128355.1">
    <property type="nucleotide sequence ID" value="NZ_UGSP01000001.1"/>
</dbReference>
<sequence length="95" mass="11146">MTVIKLPIKRLTELEQRVNELEIHVQNLDTENRLYQSILASLISILPNNERQAWIKDFETLYELGLDDVENALPTPQKRNNRSVYLDQLLSLLDK</sequence>